<feature type="domain" description="D-isomer specific 2-hydroxyacid dehydrogenase NAD-binding" evidence="5">
    <location>
        <begin position="140"/>
        <end position="225"/>
    </location>
</feature>
<dbReference type="eggNOG" id="KOG0023">
    <property type="taxonomic scope" value="Eukaryota"/>
</dbReference>
<keyword evidence="8" id="KW-1185">Reference proteome</keyword>
<evidence type="ECO:0000256" key="2">
    <source>
        <dbReference type="ARBA" id="ARBA00022723"/>
    </source>
</evidence>
<evidence type="ECO:0000256" key="3">
    <source>
        <dbReference type="ARBA" id="ARBA00022833"/>
    </source>
</evidence>
<dbReference type="HOGENOM" id="CLU_026673_20_2_1"/>
<dbReference type="Proteomes" id="UP000005426">
    <property type="component" value="Unassembled WGS sequence"/>
</dbReference>
<feature type="domain" description="Alcohol dehydrogenase-like N-terminal" evidence="6">
    <location>
        <begin position="7"/>
        <end position="112"/>
    </location>
</feature>
<name>G9NKZ5_HYPAI</name>
<comment type="cofactor">
    <cofactor evidence="1">
        <name>Zn(2+)</name>
        <dbReference type="ChEBI" id="CHEBI:29105"/>
    </cofactor>
</comment>
<keyword evidence="2" id="KW-0479">Metal-binding</keyword>
<dbReference type="Pfam" id="PF02826">
    <property type="entry name" value="2-Hacid_dh_C"/>
    <property type="match status" value="1"/>
</dbReference>
<evidence type="ECO:0000313" key="8">
    <source>
        <dbReference type="Proteomes" id="UP000005426"/>
    </source>
</evidence>
<dbReference type="FunFam" id="3.40.50.720:FF:000022">
    <property type="entry name" value="Cinnamyl alcohol dehydrogenase"/>
    <property type="match status" value="1"/>
</dbReference>
<evidence type="ECO:0008006" key="9">
    <source>
        <dbReference type="Google" id="ProtNLM"/>
    </source>
</evidence>
<dbReference type="SUPFAM" id="SSF50129">
    <property type="entry name" value="GroES-like"/>
    <property type="match status" value="1"/>
</dbReference>
<proteinExistence type="predicted"/>
<organism evidence="7 8">
    <name type="scientific">Hypocrea atroviridis (strain ATCC 20476 / IMI 206040)</name>
    <name type="common">Trichoderma atroviride</name>
    <dbReference type="NCBI Taxonomy" id="452589"/>
    <lineage>
        <taxon>Eukaryota</taxon>
        <taxon>Fungi</taxon>
        <taxon>Dikarya</taxon>
        <taxon>Ascomycota</taxon>
        <taxon>Pezizomycotina</taxon>
        <taxon>Sordariomycetes</taxon>
        <taxon>Hypocreomycetidae</taxon>
        <taxon>Hypocreales</taxon>
        <taxon>Hypocreaceae</taxon>
        <taxon>Trichoderma</taxon>
    </lineage>
</organism>
<accession>G9NKZ5</accession>
<keyword evidence="3" id="KW-0862">Zinc</keyword>
<dbReference type="GO" id="GO:0008270">
    <property type="term" value="F:zinc ion binding"/>
    <property type="evidence" value="ECO:0007669"/>
    <property type="project" value="InterPro"/>
</dbReference>
<dbReference type="GO" id="GO:0016616">
    <property type="term" value="F:oxidoreductase activity, acting on the CH-OH group of donors, NAD or NADP as acceptor"/>
    <property type="evidence" value="ECO:0007669"/>
    <property type="project" value="InterPro"/>
</dbReference>
<dbReference type="InterPro" id="IPR011032">
    <property type="entry name" value="GroES-like_sf"/>
</dbReference>
<dbReference type="InterPro" id="IPR002328">
    <property type="entry name" value="ADH_Zn_CS"/>
</dbReference>
<dbReference type="OMA" id="SINITHC"/>
<sequence length="310" mass="33363">MSANKVNEVLIKITHTGLCGTDIHAIGCNSVLGHEGIGIVEAIGSEVTQLEIGDRVGGGFLRNSCGHCKYCLNGQDMWCYDRDIFMESDGSRQNGTLADYYVGIETYVYKIPRVISNEHATPLQCTRATVYSTLIESVNPGQRVGIVGIGGLGHLAIQFAAKMGADVAVFSSTAAKEEEARRFGASEFCLLQEPGSINKPVDVLVIAGSAYPEWEKFLDKKVLARNGIVIPLSAPDSMNLPGGPMLFNGYTMKMSLVATRKVHRDMLEFAALHSIKPTVETFELSDSGVAAALNKLKAGTMRYRGVLVAA</sequence>
<evidence type="ECO:0000256" key="4">
    <source>
        <dbReference type="ARBA" id="ARBA00023002"/>
    </source>
</evidence>
<dbReference type="PANTHER" id="PTHR42683">
    <property type="entry name" value="ALDEHYDE REDUCTASE"/>
    <property type="match status" value="1"/>
</dbReference>
<dbReference type="PROSITE" id="PS00059">
    <property type="entry name" value="ADH_ZINC"/>
    <property type="match status" value="1"/>
</dbReference>
<dbReference type="InterPro" id="IPR047109">
    <property type="entry name" value="CAD-like"/>
</dbReference>
<protein>
    <recommendedName>
        <fullName evidence="9">Enoyl reductase (ER) domain-containing protein</fullName>
    </recommendedName>
</protein>
<dbReference type="AlphaFoldDB" id="G9NKZ5"/>
<dbReference type="GO" id="GO:0051287">
    <property type="term" value="F:NAD binding"/>
    <property type="evidence" value="ECO:0007669"/>
    <property type="project" value="InterPro"/>
</dbReference>
<evidence type="ECO:0000259" key="5">
    <source>
        <dbReference type="Pfam" id="PF02826"/>
    </source>
</evidence>
<dbReference type="EMBL" id="ABDG02000018">
    <property type="protein sequence ID" value="EHK48564.1"/>
    <property type="molecule type" value="Genomic_DNA"/>
</dbReference>
<dbReference type="STRING" id="452589.G9NKZ5"/>
<evidence type="ECO:0000256" key="1">
    <source>
        <dbReference type="ARBA" id="ARBA00001947"/>
    </source>
</evidence>
<evidence type="ECO:0000313" key="7">
    <source>
        <dbReference type="EMBL" id="EHK48564.1"/>
    </source>
</evidence>
<dbReference type="Gene3D" id="3.90.180.10">
    <property type="entry name" value="Medium-chain alcohol dehydrogenases, catalytic domain"/>
    <property type="match status" value="1"/>
</dbReference>
<gene>
    <name evidence="7" type="ORF">TRIATDRAFT_94020</name>
</gene>
<dbReference type="InterPro" id="IPR013154">
    <property type="entry name" value="ADH-like_N"/>
</dbReference>
<reference evidence="7 8" key="1">
    <citation type="journal article" date="2011" name="Genome Biol.">
        <title>Comparative genome sequence analysis underscores mycoparasitism as the ancestral life style of Trichoderma.</title>
        <authorList>
            <person name="Kubicek C.P."/>
            <person name="Herrera-Estrella A."/>
            <person name="Seidl-Seiboth V."/>
            <person name="Martinez D.A."/>
            <person name="Druzhinina I.S."/>
            <person name="Thon M."/>
            <person name="Zeilinger S."/>
            <person name="Casas-Flores S."/>
            <person name="Horwitz B.A."/>
            <person name="Mukherjee P.K."/>
            <person name="Mukherjee M."/>
            <person name="Kredics L."/>
            <person name="Alcaraz L.D."/>
            <person name="Aerts A."/>
            <person name="Antal Z."/>
            <person name="Atanasova L."/>
            <person name="Cervantes-Badillo M.G."/>
            <person name="Challacombe J."/>
            <person name="Chertkov O."/>
            <person name="McCluskey K."/>
            <person name="Coulpier F."/>
            <person name="Deshpande N."/>
            <person name="von Doehren H."/>
            <person name="Ebbole D.J."/>
            <person name="Esquivel-Naranjo E.U."/>
            <person name="Fekete E."/>
            <person name="Flipphi M."/>
            <person name="Glaser F."/>
            <person name="Gomez-Rodriguez E.Y."/>
            <person name="Gruber S."/>
            <person name="Han C."/>
            <person name="Henrissat B."/>
            <person name="Hermosa R."/>
            <person name="Hernandez-Onate M."/>
            <person name="Karaffa L."/>
            <person name="Kosti I."/>
            <person name="Le Crom S."/>
            <person name="Lindquist E."/>
            <person name="Lucas S."/>
            <person name="Luebeck M."/>
            <person name="Luebeck P.S."/>
            <person name="Margeot A."/>
            <person name="Metz B."/>
            <person name="Misra M."/>
            <person name="Nevalainen H."/>
            <person name="Omann M."/>
            <person name="Packer N."/>
            <person name="Perrone G."/>
            <person name="Uresti-Rivera E.E."/>
            <person name="Salamov A."/>
            <person name="Schmoll M."/>
            <person name="Seiboth B."/>
            <person name="Shapiro H."/>
            <person name="Sukno S."/>
            <person name="Tamayo-Ramos J.A."/>
            <person name="Tisch D."/>
            <person name="Wiest A."/>
            <person name="Wilkinson H.H."/>
            <person name="Zhang M."/>
            <person name="Coutinho P.M."/>
            <person name="Kenerley C.M."/>
            <person name="Monte E."/>
            <person name="Baker S.E."/>
            <person name="Grigoriev I.V."/>
        </authorList>
    </citation>
    <scope>NUCLEOTIDE SEQUENCE [LARGE SCALE GENOMIC DNA]</scope>
    <source>
        <strain evidence="8">ATCC 20476 / IMI 206040</strain>
    </source>
</reference>
<comment type="caution">
    <text evidence="7">The sequence shown here is derived from an EMBL/GenBank/DDBJ whole genome shotgun (WGS) entry which is preliminary data.</text>
</comment>
<keyword evidence="4" id="KW-0560">Oxidoreductase</keyword>
<dbReference type="InterPro" id="IPR036291">
    <property type="entry name" value="NAD(P)-bd_dom_sf"/>
</dbReference>
<dbReference type="InterPro" id="IPR006140">
    <property type="entry name" value="D-isomer_DH_NAD-bd"/>
</dbReference>
<dbReference type="OrthoDB" id="1879366at2759"/>
<dbReference type="Pfam" id="PF08240">
    <property type="entry name" value="ADH_N"/>
    <property type="match status" value="1"/>
</dbReference>
<dbReference type="SUPFAM" id="SSF51735">
    <property type="entry name" value="NAD(P)-binding Rossmann-fold domains"/>
    <property type="match status" value="1"/>
</dbReference>
<evidence type="ECO:0000259" key="6">
    <source>
        <dbReference type="Pfam" id="PF08240"/>
    </source>
</evidence>
<dbReference type="Gene3D" id="3.40.50.720">
    <property type="entry name" value="NAD(P)-binding Rossmann-like Domain"/>
    <property type="match status" value="1"/>
</dbReference>